<dbReference type="Proteomes" id="UP000601768">
    <property type="component" value="Unassembled WGS sequence"/>
</dbReference>
<protein>
    <submittedName>
        <fullName evidence="1">Uncharacterized protein</fullName>
    </submittedName>
</protein>
<dbReference type="EMBL" id="JACNEP010000007">
    <property type="protein sequence ID" value="MBC3766269.1"/>
    <property type="molecule type" value="Genomic_DNA"/>
</dbReference>
<gene>
    <name evidence="1" type="ORF">H8B19_10285</name>
</gene>
<accession>A0A8J6LYR4</accession>
<proteinExistence type="predicted"/>
<dbReference type="RefSeq" id="WP_186506799.1">
    <property type="nucleotide sequence ID" value="NZ_JACNEP010000007.1"/>
</dbReference>
<evidence type="ECO:0000313" key="2">
    <source>
        <dbReference type="Proteomes" id="UP000601768"/>
    </source>
</evidence>
<dbReference type="AlphaFoldDB" id="A0A8J6LYR4"/>
<keyword evidence="2" id="KW-1185">Reference proteome</keyword>
<reference evidence="1" key="1">
    <citation type="journal article" date="2018" name="Int. J. Syst. Evol. Microbiol.">
        <title>Neptunicella marina gen. nov., sp. nov., isolated from surface seawater.</title>
        <authorList>
            <person name="Liu X."/>
            <person name="Lai Q."/>
            <person name="Du Y."/>
            <person name="Zhang X."/>
            <person name="Liu Z."/>
            <person name="Sun F."/>
            <person name="Shao Z."/>
        </authorList>
    </citation>
    <scope>NUCLEOTIDE SEQUENCE</scope>
    <source>
        <strain evidence="1">S27-2</strain>
    </source>
</reference>
<organism evidence="1 2">
    <name type="scientific">Neptunicella marina</name>
    <dbReference type="NCBI Taxonomy" id="2125989"/>
    <lineage>
        <taxon>Bacteria</taxon>
        <taxon>Pseudomonadati</taxon>
        <taxon>Pseudomonadota</taxon>
        <taxon>Gammaproteobacteria</taxon>
        <taxon>Alteromonadales</taxon>
        <taxon>Alteromonadaceae</taxon>
        <taxon>Neptunicella</taxon>
    </lineage>
</organism>
<comment type="caution">
    <text evidence="1">The sequence shown here is derived from an EMBL/GenBank/DDBJ whole genome shotgun (WGS) entry which is preliminary data.</text>
</comment>
<evidence type="ECO:0000313" key="1">
    <source>
        <dbReference type="EMBL" id="MBC3766269.1"/>
    </source>
</evidence>
<sequence length="138" mass="15562">MFHIFRWLNIALITVLLTQHSFAIAKLVKCEGHVESTATTQVDKATTLSTHKTHSPHMDISDLISEHEQTEMDCQKCQSGQCSCCKGGFCTAFHLQNFLTTESYWLQNKNANLDSFFELKINPLAGIHSPPYHPPKIS</sequence>
<name>A0A8J6LYR4_9ALTE</name>
<reference evidence="1" key="2">
    <citation type="submission" date="2020-08" db="EMBL/GenBank/DDBJ databases">
        <authorList>
            <person name="Lai Q."/>
        </authorList>
    </citation>
    <scope>NUCLEOTIDE SEQUENCE</scope>
    <source>
        <strain evidence="1">S27-2</strain>
    </source>
</reference>